<keyword evidence="2" id="KW-0949">S-adenosyl-L-methionine</keyword>
<dbReference type="GO" id="GO:0016740">
    <property type="term" value="F:transferase activity"/>
    <property type="evidence" value="ECO:0007669"/>
    <property type="project" value="UniProtKB-KW"/>
</dbReference>
<proteinExistence type="predicted"/>
<evidence type="ECO:0000313" key="3">
    <source>
        <dbReference type="EMBL" id="PPQ69961.1"/>
    </source>
</evidence>
<dbReference type="PANTHER" id="PTHR35897">
    <property type="entry name" value="METHYLTRANSFERASE AUSD"/>
    <property type="match status" value="1"/>
</dbReference>
<reference evidence="3 4" key="1">
    <citation type="journal article" date="2018" name="Evol. Lett.">
        <title>Horizontal gene cluster transfer increased hallucinogenic mushroom diversity.</title>
        <authorList>
            <person name="Reynolds H.T."/>
            <person name="Vijayakumar V."/>
            <person name="Gluck-Thaler E."/>
            <person name="Korotkin H.B."/>
            <person name="Matheny P.B."/>
            <person name="Slot J.C."/>
        </authorList>
    </citation>
    <scope>NUCLEOTIDE SEQUENCE [LARGE SCALE GENOMIC DNA]</scope>
    <source>
        <strain evidence="3 4">SRW20</strain>
    </source>
</reference>
<protein>
    <recommendedName>
        <fullName evidence="5">Methyltransferase domain-containing protein</fullName>
    </recommendedName>
</protein>
<evidence type="ECO:0000313" key="4">
    <source>
        <dbReference type="Proteomes" id="UP000284706"/>
    </source>
</evidence>
<dbReference type="Proteomes" id="UP000284706">
    <property type="component" value="Unassembled WGS sequence"/>
</dbReference>
<dbReference type="STRING" id="231916.A0A409VUN1"/>
<dbReference type="InterPro" id="IPR051654">
    <property type="entry name" value="Meroterpenoid_MTases"/>
</dbReference>
<accession>A0A409VUN1</accession>
<dbReference type="OrthoDB" id="2094832at2759"/>
<keyword evidence="4" id="KW-1185">Reference proteome</keyword>
<evidence type="ECO:0000256" key="2">
    <source>
        <dbReference type="ARBA" id="ARBA00022691"/>
    </source>
</evidence>
<dbReference type="PANTHER" id="PTHR35897:SF1">
    <property type="entry name" value="METHYLTRANSFERASE AUSD"/>
    <property type="match status" value="1"/>
</dbReference>
<comment type="caution">
    <text evidence="3">The sequence shown here is derived from an EMBL/GenBank/DDBJ whole genome shotgun (WGS) entry which is preliminary data.</text>
</comment>
<dbReference type="InParanoid" id="A0A409VUN1"/>
<gene>
    <name evidence="3" type="ORF">CVT26_013297</name>
</gene>
<keyword evidence="1" id="KW-0808">Transferase</keyword>
<evidence type="ECO:0008006" key="5">
    <source>
        <dbReference type="Google" id="ProtNLM"/>
    </source>
</evidence>
<organism evidence="3 4">
    <name type="scientific">Gymnopilus dilepis</name>
    <dbReference type="NCBI Taxonomy" id="231916"/>
    <lineage>
        <taxon>Eukaryota</taxon>
        <taxon>Fungi</taxon>
        <taxon>Dikarya</taxon>
        <taxon>Basidiomycota</taxon>
        <taxon>Agaricomycotina</taxon>
        <taxon>Agaricomycetes</taxon>
        <taxon>Agaricomycetidae</taxon>
        <taxon>Agaricales</taxon>
        <taxon>Agaricineae</taxon>
        <taxon>Hymenogastraceae</taxon>
        <taxon>Gymnopilus</taxon>
    </lineage>
</organism>
<evidence type="ECO:0000256" key="1">
    <source>
        <dbReference type="ARBA" id="ARBA00022679"/>
    </source>
</evidence>
<dbReference type="AlphaFoldDB" id="A0A409VUN1"/>
<sequence length="341" mass="38344">MEAMHKFYADPATKPGLDPSLYSLQPDELEFLQTTTGIKDEQELKDHILRVQKTAYEVRYTWLSLYSAIQLLEVCLLLITWEGTLLSPQLWQLGSELHVFQHIQKPSDCLENVKTPSSSISDAVVLGNDTRKIVLDGWPAQSVIASDLIKGFWDRGHELFQSTPESFPVRFIQGDIFDSEFLSVNSPSLHHQANSPDNLDLASITSLAPLRNRISAIHVSALFHLFSEEQQLDLARRLASLLVSAKGSIVFGAHVSRPVKGFRSEVAGDKGENILMFCHSPDSWRKMWVEDVFGSYPGVHVDVEAKLVDYLGVDVKRDDTAVTEDGRFYEMQWSVEIVGVE</sequence>
<dbReference type="EMBL" id="NHYE01005557">
    <property type="protein sequence ID" value="PPQ69961.1"/>
    <property type="molecule type" value="Genomic_DNA"/>
</dbReference>
<name>A0A409VUN1_9AGAR</name>